<evidence type="ECO:0000256" key="3">
    <source>
        <dbReference type="ARBA" id="ARBA00023002"/>
    </source>
</evidence>
<protein>
    <submittedName>
        <fullName evidence="5">Aldo/keto reductase</fullName>
    </submittedName>
</protein>
<accession>A0A9P6BY89</accession>
<dbReference type="InterPro" id="IPR036812">
    <property type="entry name" value="NAD(P)_OxRdtase_dom_sf"/>
</dbReference>
<name>A0A9P6BY89_9AGAR</name>
<evidence type="ECO:0000259" key="4">
    <source>
        <dbReference type="Pfam" id="PF00248"/>
    </source>
</evidence>
<evidence type="ECO:0000313" key="6">
    <source>
        <dbReference type="Proteomes" id="UP000807342"/>
    </source>
</evidence>
<dbReference type="Gene3D" id="3.20.20.100">
    <property type="entry name" value="NADP-dependent oxidoreductase domain"/>
    <property type="match status" value="1"/>
</dbReference>
<dbReference type="SUPFAM" id="SSF51430">
    <property type="entry name" value="NAD(P)-linked oxidoreductase"/>
    <property type="match status" value="1"/>
</dbReference>
<dbReference type="OrthoDB" id="416253at2759"/>
<evidence type="ECO:0000313" key="5">
    <source>
        <dbReference type="EMBL" id="KAF9442255.1"/>
    </source>
</evidence>
<dbReference type="PANTHER" id="PTHR43827:SF3">
    <property type="entry name" value="NADP-DEPENDENT OXIDOREDUCTASE DOMAIN-CONTAINING PROTEIN"/>
    <property type="match status" value="1"/>
</dbReference>
<reference evidence="5" key="1">
    <citation type="submission" date="2020-11" db="EMBL/GenBank/DDBJ databases">
        <authorList>
            <consortium name="DOE Joint Genome Institute"/>
            <person name="Ahrendt S."/>
            <person name="Riley R."/>
            <person name="Andreopoulos W."/>
            <person name="Labutti K."/>
            <person name="Pangilinan J."/>
            <person name="Ruiz-Duenas F.J."/>
            <person name="Barrasa J.M."/>
            <person name="Sanchez-Garcia M."/>
            <person name="Camarero S."/>
            <person name="Miyauchi S."/>
            <person name="Serrano A."/>
            <person name="Linde D."/>
            <person name="Babiker R."/>
            <person name="Drula E."/>
            <person name="Ayuso-Fernandez I."/>
            <person name="Pacheco R."/>
            <person name="Padilla G."/>
            <person name="Ferreira P."/>
            <person name="Barriuso J."/>
            <person name="Kellner H."/>
            <person name="Castanera R."/>
            <person name="Alfaro M."/>
            <person name="Ramirez L."/>
            <person name="Pisabarro A.G."/>
            <person name="Kuo A."/>
            <person name="Tritt A."/>
            <person name="Lipzen A."/>
            <person name="He G."/>
            <person name="Yan M."/>
            <person name="Ng V."/>
            <person name="Cullen D."/>
            <person name="Martin F."/>
            <person name="Rosso M.-N."/>
            <person name="Henrissat B."/>
            <person name="Hibbett D."/>
            <person name="Martinez A.T."/>
            <person name="Grigoriev I.V."/>
        </authorList>
    </citation>
    <scope>NUCLEOTIDE SEQUENCE</scope>
    <source>
        <strain evidence="5">MF-IS2</strain>
    </source>
</reference>
<feature type="non-terminal residue" evidence="5">
    <location>
        <position position="70"/>
    </location>
</feature>
<organism evidence="5 6">
    <name type="scientific">Macrolepiota fuliginosa MF-IS2</name>
    <dbReference type="NCBI Taxonomy" id="1400762"/>
    <lineage>
        <taxon>Eukaryota</taxon>
        <taxon>Fungi</taxon>
        <taxon>Dikarya</taxon>
        <taxon>Basidiomycota</taxon>
        <taxon>Agaricomycotina</taxon>
        <taxon>Agaricomycetes</taxon>
        <taxon>Agaricomycetidae</taxon>
        <taxon>Agaricales</taxon>
        <taxon>Agaricineae</taxon>
        <taxon>Agaricaceae</taxon>
        <taxon>Macrolepiota</taxon>
    </lineage>
</organism>
<proteinExistence type="inferred from homology"/>
<dbReference type="PANTHER" id="PTHR43827">
    <property type="entry name" value="2,5-DIKETO-D-GLUCONIC ACID REDUCTASE"/>
    <property type="match status" value="1"/>
</dbReference>
<dbReference type="AlphaFoldDB" id="A0A9P6BY89"/>
<evidence type="ECO:0000256" key="2">
    <source>
        <dbReference type="ARBA" id="ARBA00022857"/>
    </source>
</evidence>
<comment type="caution">
    <text evidence="5">The sequence shown here is derived from an EMBL/GenBank/DDBJ whole genome shotgun (WGS) entry which is preliminary data.</text>
</comment>
<sequence length="70" mass="7562">LNDGSRIPWLGFGTGTALYKQDVSNLVRQAIEAGVSHLDGAQSYQNEDTLGQGIKLSGKPRSELFITTKL</sequence>
<keyword evidence="2" id="KW-0521">NADP</keyword>
<keyword evidence="6" id="KW-1185">Reference proteome</keyword>
<dbReference type="Proteomes" id="UP000807342">
    <property type="component" value="Unassembled WGS sequence"/>
</dbReference>
<gene>
    <name evidence="5" type="ORF">P691DRAFT_619650</name>
</gene>
<feature type="non-terminal residue" evidence="5">
    <location>
        <position position="1"/>
    </location>
</feature>
<keyword evidence="3" id="KW-0560">Oxidoreductase</keyword>
<dbReference type="InterPro" id="IPR020471">
    <property type="entry name" value="AKR"/>
</dbReference>
<dbReference type="EMBL" id="MU151672">
    <property type="protein sequence ID" value="KAF9442255.1"/>
    <property type="molecule type" value="Genomic_DNA"/>
</dbReference>
<dbReference type="InterPro" id="IPR023210">
    <property type="entry name" value="NADP_OxRdtase_dom"/>
</dbReference>
<feature type="domain" description="NADP-dependent oxidoreductase" evidence="4">
    <location>
        <begin position="12"/>
        <end position="70"/>
    </location>
</feature>
<dbReference type="GO" id="GO:0016616">
    <property type="term" value="F:oxidoreductase activity, acting on the CH-OH group of donors, NAD or NADP as acceptor"/>
    <property type="evidence" value="ECO:0007669"/>
    <property type="project" value="UniProtKB-ARBA"/>
</dbReference>
<comment type="similarity">
    <text evidence="1">Belongs to the aldo/keto reductase family.</text>
</comment>
<evidence type="ECO:0000256" key="1">
    <source>
        <dbReference type="ARBA" id="ARBA00007905"/>
    </source>
</evidence>
<dbReference type="Pfam" id="PF00248">
    <property type="entry name" value="Aldo_ket_red"/>
    <property type="match status" value="1"/>
</dbReference>